<dbReference type="SMART" id="SM00388">
    <property type="entry name" value="HisKA"/>
    <property type="match status" value="1"/>
</dbReference>
<dbReference type="Gene3D" id="6.10.340.10">
    <property type="match status" value="1"/>
</dbReference>
<evidence type="ECO:0000256" key="9">
    <source>
        <dbReference type="ARBA" id="ARBA00022840"/>
    </source>
</evidence>
<evidence type="ECO:0000256" key="7">
    <source>
        <dbReference type="ARBA" id="ARBA00022741"/>
    </source>
</evidence>
<dbReference type="SUPFAM" id="SSF158472">
    <property type="entry name" value="HAMP domain-like"/>
    <property type="match status" value="1"/>
</dbReference>
<comment type="subcellular location">
    <subcellularLocation>
        <location evidence="2">Membrane</location>
        <topology evidence="2">Multi-pass membrane protein</topology>
    </subcellularLocation>
</comment>
<dbReference type="PROSITE" id="PS50885">
    <property type="entry name" value="HAMP"/>
    <property type="match status" value="1"/>
</dbReference>
<evidence type="ECO:0000256" key="3">
    <source>
        <dbReference type="ARBA" id="ARBA00012438"/>
    </source>
</evidence>
<feature type="domain" description="Histidine kinase" evidence="14">
    <location>
        <begin position="470"/>
        <end position="681"/>
    </location>
</feature>
<dbReference type="RefSeq" id="WP_085052895.1">
    <property type="nucleotide sequence ID" value="NZ_LNQR01000081.1"/>
</dbReference>
<dbReference type="InterPro" id="IPR000014">
    <property type="entry name" value="PAS"/>
</dbReference>
<evidence type="ECO:0000256" key="12">
    <source>
        <dbReference type="ARBA" id="ARBA00023136"/>
    </source>
</evidence>
<keyword evidence="4" id="KW-0597">Phosphoprotein</keyword>
<organism evidence="17 18">
    <name type="scientific">Candidatus Magnetominusculus xianensis</name>
    <dbReference type="NCBI Taxonomy" id="1748249"/>
    <lineage>
        <taxon>Bacteria</taxon>
        <taxon>Pseudomonadati</taxon>
        <taxon>Nitrospirota</taxon>
        <taxon>Nitrospiria</taxon>
        <taxon>Nitrospirales</taxon>
        <taxon>Nitrospiraceae</taxon>
        <taxon>Candidatus Magnetominusculus</taxon>
    </lineage>
</organism>
<dbReference type="InterPro" id="IPR036097">
    <property type="entry name" value="HisK_dim/P_sf"/>
</dbReference>
<keyword evidence="10 13" id="KW-1133">Transmembrane helix</keyword>
<dbReference type="InterPro" id="IPR017232">
    <property type="entry name" value="NtrY"/>
</dbReference>
<dbReference type="PROSITE" id="PS50109">
    <property type="entry name" value="HIS_KIN"/>
    <property type="match status" value="1"/>
</dbReference>
<dbReference type="PRINTS" id="PR00344">
    <property type="entry name" value="BCTRLSENSOR"/>
</dbReference>
<evidence type="ECO:0000256" key="8">
    <source>
        <dbReference type="ARBA" id="ARBA00022777"/>
    </source>
</evidence>
<name>A0ABR5SES5_9BACT</name>
<gene>
    <name evidence="17" type="ORF">ASN18_2292</name>
</gene>
<feature type="transmembrane region" description="Helical" evidence="13">
    <location>
        <begin position="87"/>
        <end position="109"/>
    </location>
</feature>
<evidence type="ECO:0000313" key="18">
    <source>
        <dbReference type="Proteomes" id="UP000060487"/>
    </source>
</evidence>
<keyword evidence="11" id="KW-0902">Two-component regulatory system</keyword>
<dbReference type="Pfam" id="PF13426">
    <property type="entry name" value="PAS_9"/>
    <property type="match status" value="1"/>
</dbReference>
<keyword evidence="5 17" id="KW-0808">Transferase</keyword>
<feature type="domain" description="PAS" evidence="15">
    <location>
        <begin position="339"/>
        <end position="397"/>
    </location>
</feature>
<dbReference type="InterPro" id="IPR003594">
    <property type="entry name" value="HATPase_dom"/>
</dbReference>
<evidence type="ECO:0000256" key="1">
    <source>
        <dbReference type="ARBA" id="ARBA00000085"/>
    </source>
</evidence>
<dbReference type="PROSITE" id="PS50112">
    <property type="entry name" value="PAS"/>
    <property type="match status" value="1"/>
</dbReference>
<feature type="domain" description="HAMP" evidence="16">
    <location>
        <begin position="275"/>
        <end position="327"/>
    </location>
</feature>
<comment type="caution">
    <text evidence="17">The sequence shown here is derived from an EMBL/GenBank/DDBJ whole genome shotgun (WGS) entry which is preliminary data.</text>
</comment>
<dbReference type="GO" id="GO:0004673">
    <property type="term" value="F:protein histidine kinase activity"/>
    <property type="evidence" value="ECO:0007669"/>
    <property type="project" value="UniProtKB-EC"/>
</dbReference>
<keyword evidence="6 13" id="KW-0812">Transmembrane</keyword>
<dbReference type="InterPro" id="IPR004358">
    <property type="entry name" value="Sig_transdc_His_kin-like_C"/>
</dbReference>
<reference evidence="17 18" key="1">
    <citation type="submission" date="2015-11" db="EMBL/GenBank/DDBJ databases">
        <authorList>
            <person name="Lin W."/>
        </authorList>
    </citation>
    <scope>NUCLEOTIDE SEQUENCE [LARGE SCALE GENOMIC DNA]</scope>
    <source>
        <strain evidence="17 18">HCH-1</strain>
    </source>
</reference>
<proteinExistence type="predicted"/>
<accession>A0ABR5SES5</accession>
<evidence type="ECO:0000259" key="15">
    <source>
        <dbReference type="PROSITE" id="PS50112"/>
    </source>
</evidence>
<dbReference type="InterPro" id="IPR005467">
    <property type="entry name" value="His_kinase_dom"/>
</dbReference>
<dbReference type="EMBL" id="LNQR01000081">
    <property type="protein sequence ID" value="KWT82931.1"/>
    <property type="molecule type" value="Genomic_DNA"/>
</dbReference>
<dbReference type="PANTHER" id="PTHR42878:SF7">
    <property type="entry name" value="SENSOR HISTIDINE KINASE GLRK"/>
    <property type="match status" value="1"/>
</dbReference>
<keyword evidence="9" id="KW-0067">ATP-binding</keyword>
<dbReference type="CDD" id="cd06225">
    <property type="entry name" value="HAMP"/>
    <property type="match status" value="1"/>
</dbReference>
<dbReference type="SMART" id="SM00387">
    <property type="entry name" value="HATPase_c"/>
    <property type="match status" value="1"/>
</dbReference>
<dbReference type="Pfam" id="PF00512">
    <property type="entry name" value="HisKA"/>
    <property type="match status" value="1"/>
</dbReference>
<dbReference type="SUPFAM" id="SSF55874">
    <property type="entry name" value="ATPase domain of HSP90 chaperone/DNA topoisomerase II/histidine kinase"/>
    <property type="match status" value="1"/>
</dbReference>
<evidence type="ECO:0000259" key="16">
    <source>
        <dbReference type="PROSITE" id="PS50885"/>
    </source>
</evidence>
<keyword evidence="8 17" id="KW-0418">Kinase</keyword>
<dbReference type="Gene3D" id="3.30.450.20">
    <property type="entry name" value="PAS domain"/>
    <property type="match status" value="1"/>
</dbReference>
<evidence type="ECO:0000259" key="14">
    <source>
        <dbReference type="PROSITE" id="PS50109"/>
    </source>
</evidence>
<dbReference type="PIRSF" id="PIRSF037532">
    <property type="entry name" value="STHK_NtrY"/>
    <property type="match status" value="1"/>
</dbReference>
<dbReference type="SUPFAM" id="SSF55785">
    <property type="entry name" value="PYP-like sensor domain (PAS domain)"/>
    <property type="match status" value="1"/>
</dbReference>
<evidence type="ECO:0000256" key="13">
    <source>
        <dbReference type="SAM" id="Phobius"/>
    </source>
</evidence>
<dbReference type="Proteomes" id="UP000060487">
    <property type="component" value="Unassembled WGS sequence"/>
</dbReference>
<dbReference type="InterPro" id="IPR035965">
    <property type="entry name" value="PAS-like_dom_sf"/>
</dbReference>
<feature type="transmembrane region" description="Helical" evidence="13">
    <location>
        <begin position="42"/>
        <end position="67"/>
    </location>
</feature>
<dbReference type="CDD" id="cd00130">
    <property type="entry name" value="PAS"/>
    <property type="match status" value="1"/>
</dbReference>
<keyword evidence="7" id="KW-0547">Nucleotide-binding</keyword>
<evidence type="ECO:0000256" key="11">
    <source>
        <dbReference type="ARBA" id="ARBA00023012"/>
    </source>
</evidence>
<sequence>MTRESIAKRVLLPGLVVIAVVAAGFTVHETFINPQGDITHRLIFAALFNITLLALLTLAFFVSRNLLRLYFEKKNRITGYKFKTKLVTIFVGITLLPSAMLFIISSGLVTNYIDKWFTPTVSKPIDDAKDLATYTYDMIRKNTFEDAIAISKGATPAPRYKTAKFDRTKEDVSETIKDAFKGKPGIEVFVYNEADIVTAVIPLNKNGRIDEVLLVSTVAPIEITRKVGEIQKAHQSYVTLHEFKAPLKGNYLLILGFFTLLVVFLALWIALRISRGITEPIQNLLKATADVSGGNFNIYVKPNADDEIGMLIKSFNVMITKVKQTELSLQSAYIESDRRRLFMENIIYNINSGVIYLDAENKVITINDAACAVLGVEAEDVLNKPYTEVIKNVVSAEFEMFVRGINLYNFYSKKEQLKVSINGRNMVLRVFIIQLKDNAKNPVGVLVVFDDLTELILAEKALAWQDVAKRLTHEIKNPLTPIKLSAERLLKRWRRADVRFSEVIEKSTATIIREVDGLQRLVNEFSKLGTMPDIEPSLTDLQGLVNEVLDLYSEYEHIDIVFEYKTKITTINIDGEHFKRMLINILDNAIQAIEENGKIGVTVAEDETASNIIIDISDNGVGIDEKDREKLFQPYFSRRKNGTGLGLAIAHRIVTEHKGTITVSNNALRGSTFRITIPVTKKSLRNQARKQELAQGISGGGR</sequence>
<dbReference type="SMART" id="SM00091">
    <property type="entry name" value="PAS"/>
    <property type="match status" value="1"/>
</dbReference>
<evidence type="ECO:0000256" key="4">
    <source>
        <dbReference type="ARBA" id="ARBA00022553"/>
    </source>
</evidence>
<dbReference type="Gene3D" id="3.30.565.10">
    <property type="entry name" value="Histidine kinase-like ATPase, C-terminal domain"/>
    <property type="match status" value="1"/>
</dbReference>
<keyword evidence="12 13" id="KW-0472">Membrane</keyword>
<dbReference type="EC" id="2.7.13.3" evidence="3"/>
<dbReference type="SMART" id="SM00304">
    <property type="entry name" value="HAMP"/>
    <property type="match status" value="1"/>
</dbReference>
<keyword evidence="18" id="KW-1185">Reference proteome</keyword>
<dbReference type="Gene3D" id="1.10.287.130">
    <property type="match status" value="1"/>
</dbReference>
<evidence type="ECO:0000256" key="6">
    <source>
        <dbReference type="ARBA" id="ARBA00022692"/>
    </source>
</evidence>
<dbReference type="InterPro" id="IPR003660">
    <property type="entry name" value="HAMP_dom"/>
</dbReference>
<evidence type="ECO:0000313" key="17">
    <source>
        <dbReference type="EMBL" id="KWT82931.1"/>
    </source>
</evidence>
<dbReference type="SUPFAM" id="SSF47384">
    <property type="entry name" value="Homodimeric domain of signal transducing histidine kinase"/>
    <property type="match status" value="1"/>
</dbReference>
<dbReference type="Pfam" id="PF02518">
    <property type="entry name" value="HATPase_c"/>
    <property type="match status" value="1"/>
</dbReference>
<evidence type="ECO:0000256" key="10">
    <source>
        <dbReference type="ARBA" id="ARBA00022989"/>
    </source>
</evidence>
<feature type="transmembrane region" description="Helical" evidence="13">
    <location>
        <begin position="251"/>
        <end position="271"/>
    </location>
</feature>
<dbReference type="InterPro" id="IPR036890">
    <property type="entry name" value="HATPase_C_sf"/>
</dbReference>
<dbReference type="InterPro" id="IPR003661">
    <property type="entry name" value="HisK_dim/P_dom"/>
</dbReference>
<dbReference type="NCBIfam" id="TIGR00229">
    <property type="entry name" value="sensory_box"/>
    <property type="match status" value="1"/>
</dbReference>
<protein>
    <recommendedName>
        <fullName evidence="3">histidine kinase</fullName>
        <ecNumber evidence="3">2.7.13.3</ecNumber>
    </recommendedName>
</protein>
<dbReference type="InterPro" id="IPR050351">
    <property type="entry name" value="BphY/WalK/GraS-like"/>
</dbReference>
<dbReference type="PANTHER" id="PTHR42878">
    <property type="entry name" value="TWO-COMPONENT HISTIDINE KINASE"/>
    <property type="match status" value="1"/>
</dbReference>
<evidence type="ECO:0000256" key="2">
    <source>
        <dbReference type="ARBA" id="ARBA00004141"/>
    </source>
</evidence>
<dbReference type="CDD" id="cd00082">
    <property type="entry name" value="HisKA"/>
    <property type="match status" value="1"/>
</dbReference>
<comment type="catalytic activity">
    <reaction evidence="1">
        <text>ATP + protein L-histidine = ADP + protein N-phospho-L-histidine.</text>
        <dbReference type="EC" id="2.7.13.3"/>
    </reaction>
</comment>
<dbReference type="Pfam" id="PF00672">
    <property type="entry name" value="HAMP"/>
    <property type="match status" value="1"/>
</dbReference>
<evidence type="ECO:0000256" key="5">
    <source>
        <dbReference type="ARBA" id="ARBA00022679"/>
    </source>
</evidence>